<keyword evidence="3" id="KW-1185">Reference proteome</keyword>
<dbReference type="EMBL" id="NPHW01002843">
    <property type="protein sequence ID" value="OXV10626.1"/>
    <property type="molecule type" value="Genomic_DNA"/>
</dbReference>
<dbReference type="AlphaFoldDB" id="A0A232M2Q2"/>
<evidence type="ECO:0008006" key="4">
    <source>
        <dbReference type="Google" id="ProtNLM"/>
    </source>
</evidence>
<sequence>MSSSATKSRVPLYLGLAAAGAGGYYLYMAGGDPKLAKGQAKVDAEKAKSRLPSGEQAEQSGEKVGEQAADFEEVVQVAREKTKIDDDNIKQYAKEGIEKIDQVRHDTARSMGTTIDKLDRKVEEKASEAKKGISSWFGGGK</sequence>
<proteinExistence type="predicted"/>
<organism evidence="2 3">
    <name type="scientific">Elaphomyces granulatus</name>
    <dbReference type="NCBI Taxonomy" id="519963"/>
    <lineage>
        <taxon>Eukaryota</taxon>
        <taxon>Fungi</taxon>
        <taxon>Dikarya</taxon>
        <taxon>Ascomycota</taxon>
        <taxon>Pezizomycotina</taxon>
        <taxon>Eurotiomycetes</taxon>
        <taxon>Eurotiomycetidae</taxon>
        <taxon>Eurotiales</taxon>
        <taxon>Elaphomycetaceae</taxon>
        <taxon>Elaphomyces</taxon>
    </lineage>
</organism>
<dbReference type="OrthoDB" id="5355126at2759"/>
<gene>
    <name evidence="2" type="ORF">Egran_01612</name>
</gene>
<comment type="caution">
    <text evidence="2">The sequence shown here is derived from an EMBL/GenBank/DDBJ whole genome shotgun (WGS) entry which is preliminary data.</text>
</comment>
<evidence type="ECO:0000256" key="1">
    <source>
        <dbReference type="SAM" id="MobiDB-lite"/>
    </source>
</evidence>
<evidence type="ECO:0000313" key="3">
    <source>
        <dbReference type="Proteomes" id="UP000243515"/>
    </source>
</evidence>
<protein>
    <recommendedName>
        <fullName evidence="4">Calcofluor white hypersensitive protein</fullName>
    </recommendedName>
</protein>
<accession>A0A232M2Q2</accession>
<dbReference type="Proteomes" id="UP000243515">
    <property type="component" value="Unassembled WGS sequence"/>
</dbReference>
<reference evidence="2 3" key="1">
    <citation type="journal article" date="2015" name="Environ. Microbiol.">
        <title>Metagenome sequence of Elaphomyces granulatus from sporocarp tissue reveals Ascomycota ectomycorrhizal fingerprints of genome expansion and a Proteobacteria-rich microbiome.</title>
        <authorList>
            <person name="Quandt C.A."/>
            <person name="Kohler A."/>
            <person name="Hesse C.N."/>
            <person name="Sharpton T.J."/>
            <person name="Martin F."/>
            <person name="Spatafora J.W."/>
        </authorList>
    </citation>
    <scope>NUCLEOTIDE SEQUENCE [LARGE SCALE GENOMIC DNA]</scope>
    <source>
        <strain evidence="2 3">OSC145934</strain>
    </source>
</reference>
<name>A0A232M2Q2_9EURO</name>
<evidence type="ECO:0000313" key="2">
    <source>
        <dbReference type="EMBL" id="OXV10626.1"/>
    </source>
</evidence>
<feature type="region of interest" description="Disordered" evidence="1">
    <location>
        <begin position="45"/>
        <end position="68"/>
    </location>
</feature>